<reference evidence="4" key="1">
    <citation type="submission" date="2019-11" db="EMBL/GenBank/DDBJ databases">
        <title>Leishmania tarentolae CDS.</title>
        <authorList>
            <person name="Goto Y."/>
            <person name="Yamagishi J."/>
        </authorList>
    </citation>
    <scope>NUCLEOTIDE SEQUENCE [LARGE SCALE GENOMIC DNA]</scope>
    <source>
        <strain evidence="4">Parrot Tar II</strain>
    </source>
</reference>
<sequence length="3519" mass="389431">MPLAEAELMADPEFRTLANALEDLRRSPHTSPQALRAAEEALAGRAAEAAATKLRATEEAQARYPFLSKRVAGVPLSELPLAHDELFQALVAQRAPLLGSPRTNAARLHAIEAHAQDRARELASAKRNLDGLRDAADDEVRARNPFLSYNDVRGVPLRELGLSRDPEYAQLTDRRLTLKEQPVEAVAELTAVEARLKVRATEVAEAKLVAEAALRAKYPTVATAPEAAMLSSLELTLDPRLVQLEQQCVALADAAKADDAPLRAAEEAAAARVQELVEEDAVAEEEAAQARAAVLRRYPMCARDVTEAVGKDAMFASLSARHAGLLSDPAANREPLADVEDLMRQRSAEVESGRRQRRRRGPANPPRLLDMNDVALESGEMDDYHSRRHRHRRVRILDAREVPIDIAGEVHEQQDEVNLPPRARRAAAPCHSDSYYQELMALRASLVKEDETVNADSIRCVEEQMKDRVAQLKSDAARARAAQMRAEAALVARYPFLVSSVTGEMLTAVRVEDDAVFVGLAAEYASLKATPTTSQQALKCVEHGMRVRASELVAEHARDEEALRRLMPFVGALPGGVTLRELDLANDPEVRPLLAQLEELANDPASAKGPEARRLEKTISELARRAAEDEAARTLHSLVDAEGLHDRFPFLPEEPVPGMPLAEAELMADPEFRTLANALEDLRRSPHTSPQALRAAEEALAGRAAEAAATKLRATEEAQARYPFLSKRVAGVPLSELPLAHDELFQALVAQRAPLLGSPRTNAARLHAIEAHAQDRARELASAKRNLDGLRDAADDEVRARNPFLSYNDVRGVPLRELGLSRDPEYAQLTDRRLTLKEQPVEAVAELTAVEARLKVRATEVAEAKLVAEAALRAKYPTVATAPEAAMLSSLELTLDPRLVQLEQQCVALADAAKADDAPLRAAEEAAAARVQELVEEDAVAEEEEAQARAAVLRRYPMCARDVTEAVGKDAMFASLSARHAGLLSDPAANREPLADVEDLMRQRSAEVESGRRQRRRRGPANPPRLLDMNDVALESGEMDDYHSRRHRHRRVRILDAREVPIDIAGEVHEQQDEVNLPPRAHRAAAPCHSDSYYQELMALRASLVKEDETVNADSIRCVEEQMKDRVAQLKSDAARARAAQMRAEAALVARYPFLVSSVTGEMLTAVRVEDDAVFVGLAAEYASLKATPTTSQQALKCVEHGMRVRASELVAEHARDEEALRRLMPFVGALPGGVTLRELDLANDPEVRPLLAQLEELANDPASAKGPEARRLEKTISELARRAAEDEAARTLHSLVDAEGLHDRFPFLPEEPVPGMPLAEAELMADPEFRTLANALEDLRRSPHTSPQALRAAEEALAGRAAEAAATKLRATEEAQARYPFLSKRVAGVPLSELPLAHDELFQALVAQRAPLLGSPRTNAARLHAIEAHAQDRAREIAVDAKSIEVFRMDESDAVRARHPYLPYSDVLLVPLRDVAVQKDGKLEWLLRQRLQLKGATVLNVAAVRSVEAEMRERITELAGRVVAAEMKGRRRFLPRQRRSARVVFAALHVPEDEEIVEWRLDVMENPNCDADDDAVAKKAIRRRGSALLDAYLEAEADIARELNRLRRGFPTCVRDVNPSIEVDEYFATLQGAYGDWGAFMDEEEPTLIQLQEEMRARSVALIADDRCVADALNTYCIAEAELRLAKARGKPLSQVARLRHATDVAQYKHHFWSCRQARRHVTASLFDVPVNDADWMDSHGADSFVEEETYAAHSRAAHAKALRDSHFLYLQLQKATLTAGGHRSGARCVHELLKRRLRQLTGDAARLQRSRQRRNNAILRRYPFLQSRYFMSVPLSELRLDEDDEFMRLAAERDDLLQPPRDLRAKYPFLPAVINGVPIEELGLETDPEFMRLASQREDLIGPLRAKLQSVKEREEAMRIRVIEHVAAHVATENNLRDTYPFLDAQTLPVQLQRLHLDHDVQFQRLYAEYAKLRDSAVGGDASMITVTIPAPTAGRCSRVNSTASSSNLVSPRPHAKTLAQKQLEKRMRELVMHLAEEEAEWEFANMMDLESVADRFPFLPVDPLPGIHLGEIGALVDVKFCTMAAELELARKNIVSPEELATAEATLLSRVIQLAEEKHVKTARCRQRHPLLPRRVSGVLIGDIDLPLGSPIVEASEDMPLEPYYEAAKKVKARRVCDANEDEAVRARHPFLEMNDVHGVPLRHLPLSDDSIYFAYLRKWRMVLSAETIDREKLRIYEDLLRECAEEQALHIIDVNGAMASRLEKLQVMNVVPATMSLLDLHNMLVKARDVLVAEHKGGVVPPPTVEDRELLARLSTTFASALEDMVQELTALRRQFPYSVRDVNPALWRDATFQKMEAQRQSLFSTFNQMELMESLETEERKRSVELIEDDTYVRNTAKACEPSAQKLLRQLSAEELTKRWKHQLCLRHRQRRVVSFKDIPDDATDGNGASSISGGRLSKARKSRGRRKRSMSWTKLDVDVIPDNVFAEIREDEFHTSLPCSTAPSDILTVPDGPPPMLLQSDRPQGSPLASKPNTPHKQQRRQRSQSGFRHGLGSITVESMPHSEASAMLGDGTIVPVDELASLHSGVAGAESSLASSAIIPLGATPAPSTETTAASNSDAGGLSPRRGAADPRKGRKRVLKKRLRVRRMSTTSVEVIPDQTPGEVVEHNLDEISCAVSHASGTQRSDVSDPSTGGANRQGNGDRHRIPQPPPQQRKTRTGQLPTKPKLAARSAQTQGSTSTLKTRDAKDGIENLEPVVQVKSRKLHVSRMGSQVLSVSGEAPEVTVGLLREQEIDQQQQTPRDITAAAMASACRPRLEQQQLGQGAKSKMRNKLKPHLSRPNSSKNSRISISELEEEEIRELHISVLEAKPQDSTDRRRSTALHRGTSAELGRRSRRASAAPRTSVPFSASFGLDNSPGAVSPEGDSDAAEKALIQHALREAQPFLARAVTQEEVEAVSEPMNYVFEHCDLSQYASSGSGASALLSARLRELEALLQAWIVQRSKVAMVHGGMDPASIQAVRSRRRLQAGVNTGSYENPRQVPVRWAHLTAEELDGDEGLRNLRSSAASQQRTHSYLVAWSKRKQAANEALFATFPFLPTLPCGYALTEVGFTNDPEFQHYTRGGAHQASVHIQQQMRSVVDKLARAKAAAAEGRRVPRYADRVRVTVETTRDTAEPAAGSRRGQAGGDDQTPLPNTHAPPEYSEDAQLLDAILAARVKRTSRFLDKRQRLSFIAQCKQESERLIKRMMVRMKKEKSADIPMSMEDVETLRFFFDGVDVDHFGVLDRTDTTDFIMLTLGEERRMSRADVERLLFPEVPRGAVLPTLVDFSDFSKFYKKVALENLMKQDNTFDQKNVVTRASALPEAKTDRAGATTVVPFRPEPPSAAPRTGGDRRGRPSTSGNSVLQVRPLTGTSSSAAVHEARTGAPSASLPTNIGSRRPFSEPRLHHEGAGDFHTLQHRYGNSYTPPTLISDRVRAPEGRATASEDRWFQHGQPRSGHAKARAGSPPQAEE</sequence>
<feature type="coiled-coil region" evidence="1">
    <location>
        <begin position="773"/>
        <end position="800"/>
    </location>
</feature>
<feature type="region of interest" description="Disordered" evidence="2">
    <location>
        <begin position="2685"/>
        <end position="2756"/>
    </location>
</feature>
<evidence type="ECO:0000313" key="4">
    <source>
        <dbReference type="EMBL" id="GET87236.1"/>
    </source>
</evidence>
<feature type="region of interest" description="Disordered" evidence="2">
    <location>
        <begin position="2444"/>
        <end position="2476"/>
    </location>
</feature>
<dbReference type="EMBL" id="BLBS01000019">
    <property type="protein sequence ID" value="GET87236.1"/>
    <property type="molecule type" value="Genomic_DNA"/>
</dbReference>
<accession>A0A640KC17</accession>
<feature type="compositionally biased region" description="Basic residues" evidence="2">
    <location>
        <begin position="2640"/>
        <end position="2654"/>
    </location>
</feature>
<feature type="domain" description="DUF7623" evidence="3">
    <location>
        <begin position="726"/>
        <end position="785"/>
    </location>
</feature>
<feature type="compositionally biased region" description="Basic residues" evidence="2">
    <location>
        <begin position="2834"/>
        <end position="2844"/>
    </location>
</feature>
<feature type="region of interest" description="Disordered" evidence="2">
    <location>
        <begin position="2502"/>
        <end position="2554"/>
    </location>
</feature>
<feature type="compositionally biased region" description="Basic and acidic residues" evidence="2">
    <location>
        <begin position="3480"/>
        <end position="3497"/>
    </location>
</feature>
<proteinExistence type="predicted"/>
<feature type="domain" description="DUF7623" evidence="3">
    <location>
        <begin position="1873"/>
        <end position="1926"/>
    </location>
</feature>
<organism evidence="4 5">
    <name type="scientific">Leishmania tarentolae</name>
    <name type="common">Sauroleishmania tarentolae</name>
    <dbReference type="NCBI Taxonomy" id="5689"/>
    <lineage>
        <taxon>Eukaryota</taxon>
        <taxon>Discoba</taxon>
        <taxon>Euglenozoa</taxon>
        <taxon>Kinetoplastea</taxon>
        <taxon>Metakinetoplastina</taxon>
        <taxon>Trypanosomatida</taxon>
        <taxon>Trypanosomatidae</taxon>
        <taxon>Leishmaniinae</taxon>
        <taxon>Leishmania</taxon>
        <taxon>lizard Leishmania</taxon>
    </lineage>
</organism>
<name>A0A640KC17_LEITA</name>
<evidence type="ECO:0000259" key="3">
    <source>
        <dbReference type="Pfam" id="PF24610"/>
    </source>
</evidence>
<feature type="domain" description="DUF7623" evidence="3">
    <location>
        <begin position="1384"/>
        <end position="1443"/>
    </location>
</feature>
<feature type="domain" description="DUF7623" evidence="3">
    <location>
        <begin position="2"/>
        <end position="56"/>
    </location>
</feature>
<feature type="domain" description="DUF7623" evidence="3">
    <location>
        <begin position="652"/>
        <end position="714"/>
    </location>
</feature>
<feature type="region of interest" description="Disordered" evidence="2">
    <location>
        <begin position="3368"/>
        <end position="3519"/>
    </location>
</feature>
<dbReference type="InterPro" id="IPR056040">
    <property type="entry name" value="DUF7623"/>
</dbReference>
<feature type="domain" description="DUF7623" evidence="3">
    <location>
        <begin position="68"/>
        <end position="127"/>
    </location>
</feature>
<feature type="compositionally biased region" description="Basic residues" evidence="2">
    <location>
        <begin position="2463"/>
        <end position="2475"/>
    </location>
</feature>
<evidence type="ECO:0000256" key="2">
    <source>
        <dbReference type="SAM" id="MobiDB-lite"/>
    </source>
</evidence>
<feature type="region of interest" description="Disordered" evidence="2">
    <location>
        <begin position="996"/>
        <end position="1028"/>
    </location>
</feature>
<dbReference type="OrthoDB" id="250115at2759"/>
<feature type="domain" description="DUF7623" evidence="3">
    <location>
        <begin position="151"/>
        <end position="210"/>
    </location>
</feature>
<feature type="compositionally biased region" description="Basic and acidic residues" evidence="2">
    <location>
        <begin position="2876"/>
        <end position="2885"/>
    </location>
</feature>
<feature type="compositionally biased region" description="Basic and acidic residues" evidence="2">
    <location>
        <begin position="3447"/>
        <end position="3459"/>
    </location>
</feature>
<feature type="region of interest" description="Disordered" evidence="2">
    <location>
        <begin position="3173"/>
        <end position="3208"/>
    </location>
</feature>
<gene>
    <name evidence="4" type="ORF">LtaPh_1504701</name>
</gene>
<feature type="compositionally biased region" description="Polar residues" evidence="2">
    <location>
        <begin position="3404"/>
        <end position="3424"/>
    </location>
</feature>
<feature type="domain" description="DUF7623" evidence="3">
    <location>
        <begin position="1310"/>
        <end position="1372"/>
    </location>
</feature>
<feature type="region of interest" description="Disordered" evidence="2">
    <location>
        <begin position="2611"/>
        <end position="2671"/>
    </location>
</feature>
<feature type="compositionally biased region" description="Polar residues" evidence="2">
    <location>
        <begin position="2686"/>
        <end position="2706"/>
    </location>
</feature>
<keyword evidence="5" id="KW-1185">Reference proteome</keyword>
<protein>
    <submittedName>
        <fullName evidence="4">Tb-292 membrane associated protein-like protein</fullName>
    </submittedName>
</protein>
<feature type="compositionally biased region" description="Basic and acidic residues" evidence="2">
    <location>
        <begin position="999"/>
        <end position="1012"/>
    </location>
</feature>
<dbReference type="Proteomes" id="UP000419144">
    <property type="component" value="Unassembled WGS sequence"/>
</dbReference>
<feature type="region of interest" description="Disordered" evidence="2">
    <location>
        <begin position="338"/>
        <end position="370"/>
    </location>
</feature>
<evidence type="ECO:0000313" key="5">
    <source>
        <dbReference type="Proteomes" id="UP000419144"/>
    </source>
</evidence>
<keyword evidence="1" id="KW-0175">Coiled coil</keyword>
<feature type="domain" description="DUF7623" evidence="3">
    <location>
        <begin position="809"/>
        <end position="868"/>
    </location>
</feature>
<feature type="compositionally biased region" description="Polar residues" evidence="2">
    <location>
        <begin position="2738"/>
        <end position="2748"/>
    </location>
</feature>
<feature type="compositionally biased region" description="Low complexity" evidence="2">
    <location>
        <begin position="2611"/>
        <end position="2622"/>
    </location>
</feature>
<feature type="coiled-coil region" evidence="1">
    <location>
        <begin position="115"/>
        <end position="142"/>
    </location>
</feature>
<feature type="region of interest" description="Disordered" evidence="2">
    <location>
        <begin position="2872"/>
        <end position="2935"/>
    </location>
</feature>
<evidence type="ECO:0000256" key="1">
    <source>
        <dbReference type="SAM" id="Coils"/>
    </source>
</evidence>
<feature type="region of interest" description="Disordered" evidence="2">
    <location>
        <begin position="2819"/>
        <end position="2856"/>
    </location>
</feature>
<comment type="caution">
    <text evidence="4">The sequence shown here is derived from an EMBL/GenBank/DDBJ whole genome shotgun (WGS) entry which is preliminary data.</text>
</comment>
<feature type="compositionally biased region" description="Basic and acidic residues" evidence="2">
    <location>
        <begin position="341"/>
        <end position="354"/>
    </location>
</feature>
<dbReference type="VEuPathDB" id="TriTrypDB:LtaPh_1504701"/>
<dbReference type="Pfam" id="PF24610">
    <property type="entry name" value="DUF7623"/>
    <property type="match status" value="9"/>
</dbReference>